<evidence type="ECO:0000313" key="1">
    <source>
        <dbReference type="EMBL" id="RLE07839.1"/>
    </source>
</evidence>
<evidence type="ECO:0000313" key="2">
    <source>
        <dbReference type="Proteomes" id="UP000279422"/>
    </source>
</evidence>
<dbReference type="Proteomes" id="UP000279422">
    <property type="component" value="Unassembled WGS sequence"/>
</dbReference>
<name>A0A497E266_UNCAE</name>
<protein>
    <recommendedName>
        <fullName evidence="3">Methane oxygenase PmoA</fullName>
    </recommendedName>
</protein>
<dbReference type="Pfam" id="PF14100">
    <property type="entry name" value="DUF6807"/>
    <property type="match status" value="1"/>
</dbReference>
<dbReference type="AlphaFoldDB" id="A0A497E266"/>
<proteinExistence type="predicted"/>
<organism evidence="1 2">
    <name type="scientific">Aerophobetes bacterium</name>
    <dbReference type="NCBI Taxonomy" id="2030807"/>
    <lineage>
        <taxon>Bacteria</taxon>
        <taxon>Candidatus Aerophobota</taxon>
    </lineage>
</organism>
<gene>
    <name evidence="1" type="ORF">DRJ00_07415</name>
</gene>
<sequence>MKIHRILLTVKTEGRRCSLVPMSVEVDFGKFFKDLERKQFHPLAVKMIDKATGREVPCQFSSSSDEEPLKGMLSWILLNEAQRELEVRVFEKGSSSPCSSEGRIHDRGDGQLEIYLGGEHIANYVFNDAYEKPFLYPVIGPDGLCVLRRVPTFGDHPHHKGISLNLGDVSGQRGRPGVDFWGLGTIGDPTQGRVIHQRFTSLEQGPVFIKIEEENIWKQNDEIEGAGPGKALPERSRWKIKKEGKVLLNETRTITIWNVLPNRIIDIHTVMSPAVEEVILSADVEGRERRKENGPLLIRVADNMRGSVEGMIVNSEGARTEKNCWGRRARWVDYYGPVVPNGPVNGIAVMDHPDNLRHPPGWHVRDYGLFSPNIFYDKKPEWPDQGPVYLSRAKGEKLELRYRIYIHRGDEKDGEVEQKWQDWVNPPQVIIQGQ</sequence>
<comment type="caution">
    <text evidence="1">The sequence shown here is derived from an EMBL/GenBank/DDBJ whole genome shotgun (WGS) entry which is preliminary data.</text>
</comment>
<dbReference type="InterPro" id="IPR029475">
    <property type="entry name" value="DUF6807"/>
</dbReference>
<accession>A0A497E266</accession>
<dbReference type="EMBL" id="QMPZ01000136">
    <property type="protein sequence ID" value="RLE07839.1"/>
    <property type="molecule type" value="Genomic_DNA"/>
</dbReference>
<reference evidence="1 2" key="1">
    <citation type="submission" date="2018-06" db="EMBL/GenBank/DDBJ databases">
        <title>Extensive metabolic versatility and redundancy in microbially diverse, dynamic hydrothermal sediments.</title>
        <authorList>
            <person name="Dombrowski N."/>
            <person name="Teske A."/>
            <person name="Baker B.J."/>
        </authorList>
    </citation>
    <scope>NUCLEOTIDE SEQUENCE [LARGE SCALE GENOMIC DNA]</scope>
    <source>
        <strain evidence="1">B47_G16</strain>
    </source>
</reference>
<evidence type="ECO:0008006" key="3">
    <source>
        <dbReference type="Google" id="ProtNLM"/>
    </source>
</evidence>